<evidence type="ECO:0000313" key="1">
    <source>
        <dbReference type="EMBL" id="CAG8727946.1"/>
    </source>
</evidence>
<comment type="caution">
    <text evidence="1">The sequence shown here is derived from an EMBL/GenBank/DDBJ whole genome shotgun (WGS) entry which is preliminary data.</text>
</comment>
<dbReference type="Proteomes" id="UP000789570">
    <property type="component" value="Unassembled WGS sequence"/>
</dbReference>
<feature type="non-terminal residue" evidence="1">
    <location>
        <position position="1"/>
    </location>
</feature>
<reference evidence="1" key="1">
    <citation type="submission" date="2021-06" db="EMBL/GenBank/DDBJ databases">
        <authorList>
            <person name="Kallberg Y."/>
            <person name="Tangrot J."/>
            <person name="Rosling A."/>
        </authorList>
    </citation>
    <scope>NUCLEOTIDE SEQUENCE</scope>
    <source>
        <strain evidence="1">UK204</strain>
    </source>
</reference>
<proteinExistence type="predicted"/>
<sequence length="99" mass="11595">ARISKLDTFFLTLQSYQQISHQSTKELMDKLKQLEKNQEQEGFELALEDIKRLITDKFLELQVKNRLQLIMQYINLQLKGFKSMDANKNLAVSIGKGDY</sequence>
<dbReference type="EMBL" id="CAJVPQ010011583">
    <property type="protein sequence ID" value="CAG8727946.1"/>
    <property type="molecule type" value="Genomic_DNA"/>
</dbReference>
<dbReference type="AlphaFoldDB" id="A0A9N9IAK5"/>
<protein>
    <submittedName>
        <fullName evidence="1">16857_t:CDS:1</fullName>
    </submittedName>
</protein>
<name>A0A9N9IAK5_9GLOM</name>
<accession>A0A9N9IAK5</accession>
<organism evidence="1 2">
    <name type="scientific">Funneliformis caledonium</name>
    <dbReference type="NCBI Taxonomy" id="1117310"/>
    <lineage>
        <taxon>Eukaryota</taxon>
        <taxon>Fungi</taxon>
        <taxon>Fungi incertae sedis</taxon>
        <taxon>Mucoromycota</taxon>
        <taxon>Glomeromycotina</taxon>
        <taxon>Glomeromycetes</taxon>
        <taxon>Glomerales</taxon>
        <taxon>Glomeraceae</taxon>
        <taxon>Funneliformis</taxon>
    </lineage>
</organism>
<dbReference type="OrthoDB" id="2390061at2759"/>
<evidence type="ECO:0000313" key="2">
    <source>
        <dbReference type="Proteomes" id="UP000789570"/>
    </source>
</evidence>
<keyword evidence="2" id="KW-1185">Reference proteome</keyword>
<gene>
    <name evidence="1" type="ORF">FCALED_LOCUS14791</name>
</gene>